<evidence type="ECO:0000313" key="1">
    <source>
        <dbReference type="EMBL" id="CAE7239358.1"/>
    </source>
</evidence>
<gene>
    <name evidence="1" type="primary">SRP54</name>
    <name evidence="1" type="ORF">SNEC2469_LOCUS4213</name>
</gene>
<sequence length="143" mass="16332">MVKMDEMELGDFATNFKRDEKIDRFVEEHSLSEAARCRLVELRVRRKAEQDEDLRKLAQHLCICADRSFTAISLVKKVVQGRIDDFPDMTRAGAIAERFQLDEASLRKLRDIVEKRAEDLAVVLAHLEEVLAAAYSPSATLVK</sequence>
<dbReference type="Proteomes" id="UP000601435">
    <property type="component" value="Unassembled WGS sequence"/>
</dbReference>
<feature type="non-terminal residue" evidence="1">
    <location>
        <position position="1"/>
    </location>
</feature>
<dbReference type="AlphaFoldDB" id="A0A812L0B1"/>
<accession>A0A812L0B1</accession>
<comment type="caution">
    <text evidence="1">The sequence shown here is derived from an EMBL/GenBank/DDBJ whole genome shotgun (WGS) entry which is preliminary data.</text>
</comment>
<keyword evidence="2" id="KW-1185">Reference proteome</keyword>
<name>A0A812L0B1_9DINO</name>
<protein>
    <submittedName>
        <fullName evidence="1">SRP54 protein</fullName>
    </submittedName>
</protein>
<dbReference type="OrthoDB" id="447275at2759"/>
<proteinExistence type="predicted"/>
<reference evidence="1" key="1">
    <citation type="submission" date="2021-02" db="EMBL/GenBank/DDBJ databases">
        <authorList>
            <person name="Dougan E. K."/>
            <person name="Rhodes N."/>
            <person name="Thang M."/>
            <person name="Chan C."/>
        </authorList>
    </citation>
    <scope>NUCLEOTIDE SEQUENCE</scope>
</reference>
<evidence type="ECO:0000313" key="2">
    <source>
        <dbReference type="Proteomes" id="UP000601435"/>
    </source>
</evidence>
<dbReference type="EMBL" id="CAJNJA010008688">
    <property type="protein sequence ID" value="CAE7239358.1"/>
    <property type="molecule type" value="Genomic_DNA"/>
</dbReference>
<organism evidence="1 2">
    <name type="scientific">Symbiodinium necroappetens</name>
    <dbReference type="NCBI Taxonomy" id="1628268"/>
    <lineage>
        <taxon>Eukaryota</taxon>
        <taxon>Sar</taxon>
        <taxon>Alveolata</taxon>
        <taxon>Dinophyceae</taxon>
        <taxon>Suessiales</taxon>
        <taxon>Symbiodiniaceae</taxon>
        <taxon>Symbiodinium</taxon>
    </lineage>
</organism>